<dbReference type="SUPFAM" id="SSF81383">
    <property type="entry name" value="F-box domain"/>
    <property type="match status" value="1"/>
</dbReference>
<feature type="non-terminal residue" evidence="2">
    <location>
        <position position="196"/>
    </location>
</feature>
<organism evidence="2 3">
    <name type="scientific">Tulasnella calospora MUT 4182</name>
    <dbReference type="NCBI Taxonomy" id="1051891"/>
    <lineage>
        <taxon>Eukaryota</taxon>
        <taxon>Fungi</taxon>
        <taxon>Dikarya</taxon>
        <taxon>Basidiomycota</taxon>
        <taxon>Agaricomycotina</taxon>
        <taxon>Agaricomycetes</taxon>
        <taxon>Cantharellales</taxon>
        <taxon>Tulasnellaceae</taxon>
        <taxon>Tulasnella</taxon>
    </lineage>
</organism>
<proteinExistence type="predicted"/>
<gene>
    <name evidence="2" type="ORF">M407DRAFT_26558</name>
</gene>
<dbReference type="Proteomes" id="UP000054248">
    <property type="component" value="Unassembled WGS sequence"/>
</dbReference>
<dbReference type="OrthoDB" id="2884925at2759"/>
<dbReference type="InterPro" id="IPR036047">
    <property type="entry name" value="F-box-like_dom_sf"/>
</dbReference>
<dbReference type="HOGENOM" id="CLU_1393238_0_0_1"/>
<evidence type="ECO:0000313" key="3">
    <source>
        <dbReference type="Proteomes" id="UP000054248"/>
    </source>
</evidence>
<keyword evidence="3" id="KW-1185">Reference proteome</keyword>
<protein>
    <recommendedName>
        <fullName evidence="1">F-box domain-containing protein</fullName>
    </recommendedName>
</protein>
<reference evidence="2 3" key="1">
    <citation type="submission" date="2014-04" db="EMBL/GenBank/DDBJ databases">
        <authorList>
            <consortium name="DOE Joint Genome Institute"/>
            <person name="Kuo A."/>
            <person name="Girlanda M."/>
            <person name="Perotto S."/>
            <person name="Kohler A."/>
            <person name="Nagy L.G."/>
            <person name="Floudas D."/>
            <person name="Copeland A."/>
            <person name="Barry K.W."/>
            <person name="Cichocki N."/>
            <person name="Veneault-Fourrey C."/>
            <person name="LaButti K."/>
            <person name="Lindquist E.A."/>
            <person name="Lipzen A."/>
            <person name="Lundell T."/>
            <person name="Morin E."/>
            <person name="Murat C."/>
            <person name="Sun H."/>
            <person name="Tunlid A."/>
            <person name="Henrissat B."/>
            <person name="Grigoriev I.V."/>
            <person name="Hibbett D.S."/>
            <person name="Martin F."/>
            <person name="Nordberg H.P."/>
            <person name="Cantor M.N."/>
            <person name="Hua S.X."/>
        </authorList>
    </citation>
    <scope>NUCLEOTIDE SEQUENCE [LARGE SCALE GENOMIC DNA]</scope>
    <source>
        <strain evidence="2 3">MUT 4182</strain>
    </source>
</reference>
<feature type="domain" description="F-box" evidence="1">
    <location>
        <begin position="53"/>
        <end position="108"/>
    </location>
</feature>
<dbReference type="InterPro" id="IPR001810">
    <property type="entry name" value="F-box_dom"/>
</dbReference>
<evidence type="ECO:0000313" key="2">
    <source>
        <dbReference type="EMBL" id="KIO24029.1"/>
    </source>
</evidence>
<dbReference type="EMBL" id="KN823070">
    <property type="protein sequence ID" value="KIO24029.1"/>
    <property type="molecule type" value="Genomic_DNA"/>
</dbReference>
<accession>A0A0C3QFI2</accession>
<evidence type="ECO:0000259" key="1">
    <source>
        <dbReference type="Pfam" id="PF12937"/>
    </source>
</evidence>
<dbReference type="Pfam" id="PF12937">
    <property type="entry name" value="F-box-like"/>
    <property type="match status" value="1"/>
</dbReference>
<name>A0A0C3QFI2_9AGAM</name>
<dbReference type="Gene3D" id="1.20.1280.50">
    <property type="match status" value="1"/>
</dbReference>
<sequence>MPDLDSYGSLSDSLEIMDQRLQRMADFKAAFNDSVSRDVVKHVRHRNSLLRIGKLPAEILQTIFNLLLFSPRGRRKSRFVSRLTTLRAVSWSWRDLIGRTPSFWAHVSSEDHKDFVSEALERSSQAPLHFKHIGKHADGPESPFLDTVLPHLHRWESVAIHQPNVHVAAKYFSAPALKINTILLSSLANGTYQPGR</sequence>
<dbReference type="AlphaFoldDB" id="A0A0C3QFI2"/>
<reference evidence="3" key="2">
    <citation type="submission" date="2015-01" db="EMBL/GenBank/DDBJ databases">
        <title>Evolutionary Origins and Diversification of the Mycorrhizal Mutualists.</title>
        <authorList>
            <consortium name="DOE Joint Genome Institute"/>
            <consortium name="Mycorrhizal Genomics Consortium"/>
            <person name="Kohler A."/>
            <person name="Kuo A."/>
            <person name="Nagy L.G."/>
            <person name="Floudas D."/>
            <person name="Copeland A."/>
            <person name="Barry K.W."/>
            <person name="Cichocki N."/>
            <person name="Veneault-Fourrey C."/>
            <person name="LaButti K."/>
            <person name="Lindquist E.A."/>
            <person name="Lipzen A."/>
            <person name="Lundell T."/>
            <person name="Morin E."/>
            <person name="Murat C."/>
            <person name="Riley R."/>
            <person name="Ohm R."/>
            <person name="Sun H."/>
            <person name="Tunlid A."/>
            <person name="Henrissat B."/>
            <person name="Grigoriev I.V."/>
            <person name="Hibbett D.S."/>
            <person name="Martin F."/>
        </authorList>
    </citation>
    <scope>NUCLEOTIDE SEQUENCE [LARGE SCALE GENOMIC DNA]</scope>
    <source>
        <strain evidence="3">MUT 4182</strain>
    </source>
</reference>